<feature type="transmembrane region" description="Helical" evidence="2">
    <location>
        <begin position="96"/>
        <end position="119"/>
    </location>
</feature>
<evidence type="ECO:0000313" key="4">
    <source>
        <dbReference type="Proteomes" id="UP000460272"/>
    </source>
</evidence>
<comment type="caution">
    <text evidence="3">The sequence shown here is derived from an EMBL/GenBank/DDBJ whole genome shotgun (WGS) entry which is preliminary data.</text>
</comment>
<dbReference type="OrthoDB" id="4054020at2"/>
<evidence type="ECO:0000256" key="2">
    <source>
        <dbReference type="SAM" id="Phobius"/>
    </source>
</evidence>
<evidence type="ECO:0000256" key="1">
    <source>
        <dbReference type="SAM" id="MobiDB-lite"/>
    </source>
</evidence>
<name>A0A6P2BZE2_9ACTN</name>
<dbReference type="AlphaFoldDB" id="A0A6P2BZE2"/>
<feature type="region of interest" description="Disordered" evidence="1">
    <location>
        <begin position="1"/>
        <end position="32"/>
    </location>
</feature>
<sequence length="241" mass="24802">MTTASPRPTSGAGLFAPAPTDPPSGQQPGSGLPGRLRQLAWASVPVWSFSVLSFAPFLRIALARRRPRDWAVAAGYLAAVIVTMILMSVAGPDDAISAVAGILAIVVAGVAAVHAFVAFRPGGPAAGGMRASELALVTARARLRSRQQARELADSNPALARELGIGRPDIPHEYDDGGLVDVNHVPGSVLASSLGMTAAESASVISVRQELGRLAGPEELTACTDLAPDRVDALADLMLFG</sequence>
<proteinExistence type="predicted"/>
<dbReference type="RefSeq" id="WP_145854430.1">
    <property type="nucleotide sequence ID" value="NZ_RPFW01000003.1"/>
</dbReference>
<keyword evidence="2" id="KW-1133">Transmembrane helix</keyword>
<keyword evidence="2" id="KW-0812">Transmembrane</keyword>
<feature type="compositionally biased region" description="Low complexity" evidence="1">
    <location>
        <begin position="23"/>
        <end position="32"/>
    </location>
</feature>
<keyword evidence="4" id="KW-1185">Reference proteome</keyword>
<evidence type="ECO:0008006" key="5">
    <source>
        <dbReference type="Google" id="ProtNLM"/>
    </source>
</evidence>
<feature type="transmembrane region" description="Helical" evidence="2">
    <location>
        <begin position="70"/>
        <end position="90"/>
    </location>
</feature>
<accession>A0A6P2BZE2</accession>
<dbReference type="Proteomes" id="UP000460272">
    <property type="component" value="Unassembled WGS sequence"/>
</dbReference>
<reference evidence="3 4" key="1">
    <citation type="submission" date="2018-11" db="EMBL/GenBank/DDBJ databases">
        <title>Trebonia kvetii gen.nov., sp.nov., a novel acidophilic actinobacterium, and proposal of the new actinobacterial family Treboniaceae fam. nov.</title>
        <authorList>
            <person name="Rapoport D."/>
            <person name="Sagova-Mareckova M."/>
            <person name="Sedlacek I."/>
            <person name="Provaznik J."/>
            <person name="Kralova S."/>
            <person name="Pavlinic D."/>
            <person name="Benes V."/>
            <person name="Kopecky J."/>
        </authorList>
    </citation>
    <scope>NUCLEOTIDE SEQUENCE [LARGE SCALE GENOMIC DNA]</scope>
    <source>
        <strain evidence="3 4">15Tr583</strain>
    </source>
</reference>
<keyword evidence="2" id="KW-0472">Membrane</keyword>
<gene>
    <name evidence="3" type="ORF">EAS64_19000</name>
</gene>
<evidence type="ECO:0000313" key="3">
    <source>
        <dbReference type="EMBL" id="TVZ04454.1"/>
    </source>
</evidence>
<feature type="transmembrane region" description="Helical" evidence="2">
    <location>
        <begin position="39"/>
        <end position="58"/>
    </location>
</feature>
<dbReference type="EMBL" id="RPFW01000003">
    <property type="protein sequence ID" value="TVZ04454.1"/>
    <property type="molecule type" value="Genomic_DNA"/>
</dbReference>
<protein>
    <recommendedName>
        <fullName evidence="5">Helix-hairpin-helix domain-containing protein</fullName>
    </recommendedName>
</protein>
<organism evidence="3 4">
    <name type="scientific">Trebonia kvetii</name>
    <dbReference type="NCBI Taxonomy" id="2480626"/>
    <lineage>
        <taxon>Bacteria</taxon>
        <taxon>Bacillati</taxon>
        <taxon>Actinomycetota</taxon>
        <taxon>Actinomycetes</taxon>
        <taxon>Streptosporangiales</taxon>
        <taxon>Treboniaceae</taxon>
        <taxon>Trebonia</taxon>
    </lineage>
</organism>